<name>W1IWY3_9GAMM</name>
<proteinExistence type="predicted"/>
<feature type="transmembrane region" description="Helical" evidence="1">
    <location>
        <begin position="95"/>
        <end position="114"/>
    </location>
</feature>
<organism evidence="2 3">
    <name type="scientific">Xenorhabdus szentirmaii DSM 16338</name>
    <dbReference type="NCBI Taxonomy" id="1427518"/>
    <lineage>
        <taxon>Bacteria</taxon>
        <taxon>Pseudomonadati</taxon>
        <taxon>Pseudomonadota</taxon>
        <taxon>Gammaproteobacteria</taxon>
        <taxon>Enterobacterales</taxon>
        <taxon>Morganellaceae</taxon>
        <taxon>Xenorhabdus</taxon>
    </lineage>
</organism>
<evidence type="ECO:0000313" key="3">
    <source>
        <dbReference type="Proteomes" id="UP000019202"/>
    </source>
</evidence>
<evidence type="ECO:0000313" key="2">
    <source>
        <dbReference type="EMBL" id="CDL81730.1"/>
    </source>
</evidence>
<keyword evidence="1" id="KW-0472">Membrane</keyword>
<dbReference type="InterPro" id="IPR024399">
    <property type="entry name" value="DUF2628"/>
</dbReference>
<keyword evidence="3" id="KW-1185">Reference proteome</keyword>
<keyword evidence="1" id="KW-1133">Transmembrane helix</keyword>
<keyword evidence="1" id="KW-0812">Transmembrane</keyword>
<dbReference type="Proteomes" id="UP000019202">
    <property type="component" value="Unassembled WGS sequence"/>
</dbReference>
<accession>W1IWY3</accession>
<protein>
    <submittedName>
        <fullName evidence="2">Membrane protein</fullName>
    </submittedName>
</protein>
<dbReference type="Pfam" id="PF10947">
    <property type="entry name" value="DUF2628"/>
    <property type="match status" value="1"/>
</dbReference>
<dbReference type="RefSeq" id="WP_038235606.1">
    <property type="nucleotide sequence ID" value="NZ_CAWLWS010000057.1"/>
</dbReference>
<dbReference type="GeneID" id="97126409"/>
<comment type="caution">
    <text evidence="2">The sequence shown here is derived from an EMBL/GenBank/DDBJ whole genome shotgun (WGS) entry which is preliminary data.</text>
</comment>
<dbReference type="AlphaFoldDB" id="W1IWY3"/>
<reference evidence="2" key="1">
    <citation type="submission" date="2013-11" db="EMBL/GenBank/DDBJ databases">
        <title>Draft genome sequence and annotation of the entomopathogenic bacteria, Xenorhabdus cabanillasi strain JM26 and Xenorhabdus szentirmai strain DSM 16338.</title>
        <authorList>
            <person name="Gualtieri M."/>
            <person name="Ogier J.C."/>
            <person name="Pages S."/>
            <person name="Givaudan A."/>
            <person name="Gaudriault S."/>
        </authorList>
    </citation>
    <scope>NUCLEOTIDE SEQUENCE [LARGE SCALE GENOMIC DNA]</scope>
    <source>
        <strain evidence="2">DSM 16338</strain>
    </source>
</reference>
<gene>
    <name evidence="2" type="ORF">XSR1_150074</name>
</gene>
<dbReference type="OrthoDB" id="4727912at2"/>
<feature type="transmembrane region" description="Helical" evidence="1">
    <location>
        <begin position="66"/>
        <end position="83"/>
    </location>
</feature>
<sequence>MDTPQSPDKWQERFDFFEKNGCPASKEYMAALKELNFKKRILINVNIFAFFFGVIYFFCTGLWKKGLILLVSWIAFIFALSMIEDMAGAYFVDRMSIPLSIFFGFICSRIANYAHYLKKTKGIDNWNPFEGILFK</sequence>
<dbReference type="EMBL" id="CBXF010000057">
    <property type="protein sequence ID" value="CDL81730.1"/>
    <property type="molecule type" value="Genomic_DNA"/>
</dbReference>
<feature type="transmembrane region" description="Helical" evidence="1">
    <location>
        <begin position="41"/>
        <end position="59"/>
    </location>
</feature>
<evidence type="ECO:0000256" key="1">
    <source>
        <dbReference type="SAM" id="Phobius"/>
    </source>
</evidence>